<dbReference type="PROSITE" id="PS51071">
    <property type="entry name" value="HTH_RPIR"/>
    <property type="match status" value="1"/>
</dbReference>
<organism evidence="7 8">
    <name type="scientific">Allopusillimonas soli</name>
    <dbReference type="NCBI Taxonomy" id="659016"/>
    <lineage>
        <taxon>Bacteria</taxon>
        <taxon>Pseudomonadati</taxon>
        <taxon>Pseudomonadota</taxon>
        <taxon>Betaproteobacteria</taxon>
        <taxon>Burkholderiales</taxon>
        <taxon>Alcaligenaceae</taxon>
        <taxon>Allopusillimonas</taxon>
    </lineage>
</organism>
<dbReference type="AlphaFoldDB" id="A0A853FBC8"/>
<dbReference type="InterPro" id="IPR009057">
    <property type="entry name" value="Homeodomain-like_sf"/>
</dbReference>
<dbReference type="Gene3D" id="1.10.10.10">
    <property type="entry name" value="Winged helix-like DNA-binding domain superfamily/Winged helix DNA-binding domain"/>
    <property type="match status" value="1"/>
</dbReference>
<dbReference type="InterPro" id="IPR000281">
    <property type="entry name" value="HTH_RpiR"/>
</dbReference>
<dbReference type="GO" id="GO:0097367">
    <property type="term" value="F:carbohydrate derivative binding"/>
    <property type="evidence" value="ECO:0007669"/>
    <property type="project" value="InterPro"/>
</dbReference>
<dbReference type="Pfam" id="PF01418">
    <property type="entry name" value="HTH_6"/>
    <property type="match status" value="1"/>
</dbReference>
<dbReference type="SUPFAM" id="SSF53697">
    <property type="entry name" value="SIS domain"/>
    <property type="match status" value="1"/>
</dbReference>
<keyword evidence="4" id="KW-0804">Transcription</keyword>
<dbReference type="SUPFAM" id="SSF46689">
    <property type="entry name" value="Homeodomain-like"/>
    <property type="match status" value="1"/>
</dbReference>
<gene>
    <name evidence="7" type="ORF">H0A68_14350</name>
</gene>
<name>A0A853FBC8_9BURK</name>
<dbReference type="PANTHER" id="PTHR30514:SF18">
    <property type="entry name" value="RPIR-FAMILY TRANSCRIPTIONAL REGULATOR"/>
    <property type="match status" value="1"/>
</dbReference>
<dbReference type="CDD" id="cd05013">
    <property type="entry name" value="SIS_RpiR"/>
    <property type="match status" value="1"/>
</dbReference>
<dbReference type="PANTHER" id="PTHR30514">
    <property type="entry name" value="GLUCOKINASE"/>
    <property type="match status" value="1"/>
</dbReference>
<evidence type="ECO:0000259" key="6">
    <source>
        <dbReference type="PROSITE" id="PS51464"/>
    </source>
</evidence>
<evidence type="ECO:0000313" key="8">
    <source>
        <dbReference type="Proteomes" id="UP000580517"/>
    </source>
</evidence>
<dbReference type="OrthoDB" id="8713538at2"/>
<evidence type="ECO:0000259" key="5">
    <source>
        <dbReference type="PROSITE" id="PS51071"/>
    </source>
</evidence>
<dbReference type="GO" id="GO:0003677">
    <property type="term" value="F:DNA binding"/>
    <property type="evidence" value="ECO:0007669"/>
    <property type="project" value="UniProtKB-KW"/>
</dbReference>
<evidence type="ECO:0000313" key="7">
    <source>
        <dbReference type="EMBL" id="NYT38065.1"/>
    </source>
</evidence>
<reference evidence="7 8" key="1">
    <citation type="submission" date="2020-07" db="EMBL/GenBank/DDBJ databases">
        <title>Taxonomic revisions and descriptions of new bacterial species based on genomic comparisons in the high-G+C-content subgroup of the family Alcaligenaceae.</title>
        <authorList>
            <person name="Szabo A."/>
            <person name="Felfoldi T."/>
        </authorList>
    </citation>
    <scope>NUCLEOTIDE SEQUENCE [LARGE SCALE GENOMIC DNA]</scope>
    <source>
        <strain evidence="7 8">DSM 25264</strain>
    </source>
</reference>
<dbReference type="Gene3D" id="3.40.50.10490">
    <property type="entry name" value="Glucose-6-phosphate isomerase like protein, domain 1"/>
    <property type="match status" value="1"/>
</dbReference>
<keyword evidence="3" id="KW-0324">Glycolysis</keyword>
<dbReference type="Proteomes" id="UP000580517">
    <property type="component" value="Unassembled WGS sequence"/>
</dbReference>
<dbReference type="GO" id="GO:0006096">
    <property type="term" value="P:glycolytic process"/>
    <property type="evidence" value="ECO:0007669"/>
    <property type="project" value="UniProtKB-KW"/>
</dbReference>
<dbReference type="InterPro" id="IPR036388">
    <property type="entry name" value="WH-like_DNA-bd_sf"/>
</dbReference>
<evidence type="ECO:0000256" key="1">
    <source>
        <dbReference type="ARBA" id="ARBA00023015"/>
    </source>
</evidence>
<dbReference type="InterPro" id="IPR035472">
    <property type="entry name" value="RpiR-like_SIS"/>
</dbReference>
<keyword evidence="1" id="KW-0805">Transcription regulation</keyword>
<dbReference type="InterPro" id="IPR046348">
    <property type="entry name" value="SIS_dom_sf"/>
</dbReference>
<dbReference type="InterPro" id="IPR047640">
    <property type="entry name" value="RpiR-like"/>
</dbReference>
<protein>
    <submittedName>
        <fullName evidence="7">MurR/RpiR family transcriptional regulator</fullName>
    </submittedName>
</protein>
<dbReference type="EMBL" id="JACCEW010000004">
    <property type="protein sequence ID" value="NYT38065.1"/>
    <property type="molecule type" value="Genomic_DNA"/>
</dbReference>
<evidence type="ECO:0000256" key="3">
    <source>
        <dbReference type="ARBA" id="ARBA00023152"/>
    </source>
</evidence>
<comment type="caution">
    <text evidence="7">The sequence shown here is derived from an EMBL/GenBank/DDBJ whole genome shotgun (WGS) entry which is preliminary data.</text>
</comment>
<dbReference type="PROSITE" id="PS51464">
    <property type="entry name" value="SIS"/>
    <property type="match status" value="1"/>
</dbReference>
<evidence type="ECO:0000256" key="4">
    <source>
        <dbReference type="ARBA" id="ARBA00023163"/>
    </source>
</evidence>
<accession>A0A853FBC8</accession>
<feature type="domain" description="SIS" evidence="6">
    <location>
        <begin position="138"/>
        <end position="275"/>
    </location>
</feature>
<dbReference type="Pfam" id="PF01380">
    <property type="entry name" value="SIS"/>
    <property type="match status" value="1"/>
</dbReference>
<keyword evidence="8" id="KW-1185">Reference proteome</keyword>
<dbReference type="RefSeq" id="WP_129970003.1">
    <property type="nucleotide sequence ID" value="NZ_JACCEW010000004.1"/>
</dbReference>
<proteinExistence type="predicted"/>
<evidence type="ECO:0000256" key="2">
    <source>
        <dbReference type="ARBA" id="ARBA00023125"/>
    </source>
</evidence>
<dbReference type="InterPro" id="IPR001347">
    <property type="entry name" value="SIS_dom"/>
</dbReference>
<sequence>MNPAMNKPKESPPTSLDALTRRIQRDFSGMPPQFQVGARYLMDFPADIPVASMRRIAAQAGVQPATMVRLAHSLGFGGWEDLKNIFVQSLRRAPKRYADQARRVVSGGGRDTLNESAATLAENMKLLAHLNADRLPLAAKLLAEAAHVHVAGFRASFSPAYALQYLYRLFRPTVTLLRGDAGLLEMELRSIKRDDAVVIVGFAPYSQEGQRVTQAARKAGCRLIAICDSVVAPIALKADCVLVFPTETPSFFPSTTAAMALVEILVEQVLTMAGRKAIDQIQRTEQQLRDAGAYLEPK</sequence>
<dbReference type="GO" id="GO:0003700">
    <property type="term" value="F:DNA-binding transcription factor activity"/>
    <property type="evidence" value="ECO:0007669"/>
    <property type="project" value="InterPro"/>
</dbReference>
<keyword evidence="2" id="KW-0238">DNA-binding</keyword>
<feature type="domain" description="HTH rpiR-type" evidence="5">
    <location>
        <begin position="17"/>
        <end position="93"/>
    </location>
</feature>